<evidence type="ECO:0000313" key="3">
    <source>
        <dbReference type="Proteomes" id="UP000604117"/>
    </source>
</evidence>
<feature type="region of interest" description="Disordered" evidence="1">
    <location>
        <begin position="1"/>
        <end position="66"/>
    </location>
</feature>
<feature type="compositionally biased region" description="Basic and acidic residues" evidence="1">
    <location>
        <begin position="27"/>
        <end position="45"/>
    </location>
</feature>
<name>A0ABQ4CLV7_9ACTN</name>
<evidence type="ECO:0000256" key="1">
    <source>
        <dbReference type="SAM" id="MobiDB-lite"/>
    </source>
</evidence>
<sequence>MPASDKFTVDLSASDLPAPDLGGGGNRAERRGKSASPRGHDRADSSTKGGRGKPAAQPKRYAFRRA</sequence>
<comment type="caution">
    <text evidence="2">The sequence shown here is derived from an EMBL/GenBank/DDBJ whole genome shotgun (WGS) entry which is preliminary data.</text>
</comment>
<reference evidence="2 3" key="1">
    <citation type="submission" date="2021-01" db="EMBL/GenBank/DDBJ databases">
        <title>Whole genome shotgun sequence of Asanoa siamensis NBRC 107932.</title>
        <authorList>
            <person name="Komaki H."/>
            <person name="Tamura T."/>
        </authorList>
    </citation>
    <scope>NUCLEOTIDE SEQUENCE [LARGE SCALE GENOMIC DNA]</scope>
    <source>
        <strain evidence="2 3">NBRC 107932</strain>
    </source>
</reference>
<dbReference type="EMBL" id="BONE01000010">
    <property type="protein sequence ID" value="GIF72274.1"/>
    <property type="molecule type" value="Genomic_DNA"/>
</dbReference>
<dbReference type="RefSeq" id="WP_203711725.1">
    <property type="nucleotide sequence ID" value="NZ_BONE01000010.1"/>
</dbReference>
<gene>
    <name evidence="2" type="ORF">Asi02nite_17920</name>
</gene>
<evidence type="ECO:0000313" key="2">
    <source>
        <dbReference type="EMBL" id="GIF72274.1"/>
    </source>
</evidence>
<organism evidence="2 3">
    <name type="scientific">Asanoa siamensis</name>
    <dbReference type="NCBI Taxonomy" id="926357"/>
    <lineage>
        <taxon>Bacteria</taxon>
        <taxon>Bacillati</taxon>
        <taxon>Actinomycetota</taxon>
        <taxon>Actinomycetes</taxon>
        <taxon>Micromonosporales</taxon>
        <taxon>Micromonosporaceae</taxon>
        <taxon>Asanoa</taxon>
    </lineage>
</organism>
<protein>
    <submittedName>
        <fullName evidence="2">Uncharacterized protein</fullName>
    </submittedName>
</protein>
<accession>A0ABQ4CLV7</accession>
<proteinExistence type="predicted"/>
<dbReference type="Proteomes" id="UP000604117">
    <property type="component" value="Unassembled WGS sequence"/>
</dbReference>
<keyword evidence="3" id="KW-1185">Reference proteome</keyword>